<dbReference type="Gene3D" id="3.30.750.24">
    <property type="entry name" value="STAS domain"/>
    <property type="match status" value="1"/>
</dbReference>
<evidence type="ECO:0000256" key="1">
    <source>
        <dbReference type="ARBA" id="ARBA00009013"/>
    </source>
</evidence>
<dbReference type="InterPro" id="IPR003658">
    <property type="entry name" value="Anti-sigma_ant"/>
</dbReference>
<name>A0ABY8CC82_9GAMM</name>
<gene>
    <name evidence="4" type="ORF">NR989_04840</name>
</gene>
<dbReference type="Pfam" id="PF01740">
    <property type="entry name" value="STAS"/>
    <property type="match status" value="1"/>
</dbReference>
<dbReference type="InterPro" id="IPR002645">
    <property type="entry name" value="STAS_dom"/>
</dbReference>
<protein>
    <recommendedName>
        <fullName evidence="2">Anti-sigma factor antagonist</fullName>
    </recommendedName>
</protein>
<comment type="similarity">
    <text evidence="1 2">Belongs to the anti-sigma-factor antagonist family.</text>
</comment>
<dbReference type="SUPFAM" id="SSF52091">
    <property type="entry name" value="SpoIIaa-like"/>
    <property type="match status" value="1"/>
</dbReference>
<keyword evidence="5" id="KW-1185">Reference proteome</keyword>
<dbReference type="CDD" id="cd07043">
    <property type="entry name" value="STAS_anti-anti-sigma_factors"/>
    <property type="match status" value="1"/>
</dbReference>
<dbReference type="PANTHER" id="PTHR33495:SF15">
    <property type="entry name" value="STAS DOMAIN-CONTAINING PROTEIN"/>
    <property type="match status" value="1"/>
</dbReference>
<dbReference type="InterPro" id="IPR036513">
    <property type="entry name" value="STAS_dom_sf"/>
</dbReference>
<dbReference type="EMBL" id="CP102381">
    <property type="protein sequence ID" value="WEJ63584.1"/>
    <property type="molecule type" value="Genomic_DNA"/>
</dbReference>
<dbReference type="RefSeq" id="WP_275595841.1">
    <property type="nucleotide sequence ID" value="NZ_CP102381.1"/>
</dbReference>
<dbReference type="PANTHER" id="PTHR33495">
    <property type="entry name" value="ANTI-SIGMA FACTOR ANTAGONIST TM_1081-RELATED-RELATED"/>
    <property type="match status" value="1"/>
</dbReference>
<evidence type="ECO:0000313" key="4">
    <source>
        <dbReference type="EMBL" id="WEJ63584.1"/>
    </source>
</evidence>
<organism evidence="4 5">
    <name type="scientific">Thiomicrorhabdus lithotrophica</name>
    <dbReference type="NCBI Taxonomy" id="2949997"/>
    <lineage>
        <taxon>Bacteria</taxon>
        <taxon>Pseudomonadati</taxon>
        <taxon>Pseudomonadota</taxon>
        <taxon>Gammaproteobacteria</taxon>
        <taxon>Thiotrichales</taxon>
        <taxon>Piscirickettsiaceae</taxon>
        <taxon>Thiomicrorhabdus</taxon>
    </lineage>
</organism>
<dbReference type="PROSITE" id="PS50801">
    <property type="entry name" value="STAS"/>
    <property type="match status" value="1"/>
</dbReference>
<sequence>MAIDVKEKNNLITIQLNGSFDVSQYEKFKSICEGYKSPEYKFEIDFKNTVYMDSSALGMLLLLREQTKGDKEKVQLINVSGTVLRILEMAHFNQLFNVETVD</sequence>
<reference evidence="4 5" key="1">
    <citation type="submission" date="2022-06" db="EMBL/GenBank/DDBJ databases">
        <title>Thiomicrohabdus sp. nov, an obligately chemolithoautotrophic, sulfur-oxidizing bacterium isolated from beach of Guanyin Mountain. Amoy.</title>
        <authorList>
            <person name="Zhu H."/>
        </authorList>
    </citation>
    <scope>NUCLEOTIDE SEQUENCE [LARGE SCALE GENOMIC DNA]</scope>
    <source>
        <strain evidence="4 5">XGS-01</strain>
    </source>
</reference>
<evidence type="ECO:0000259" key="3">
    <source>
        <dbReference type="PROSITE" id="PS50801"/>
    </source>
</evidence>
<feature type="domain" description="STAS" evidence="3">
    <location>
        <begin position="1"/>
        <end position="102"/>
    </location>
</feature>
<accession>A0ABY8CC82</accession>
<proteinExistence type="inferred from homology"/>
<evidence type="ECO:0000313" key="5">
    <source>
        <dbReference type="Proteomes" id="UP001222275"/>
    </source>
</evidence>
<evidence type="ECO:0000256" key="2">
    <source>
        <dbReference type="RuleBase" id="RU003749"/>
    </source>
</evidence>
<dbReference type="Proteomes" id="UP001222275">
    <property type="component" value="Chromosome"/>
</dbReference>
<dbReference type="NCBIfam" id="TIGR00377">
    <property type="entry name" value="ant_ant_sig"/>
    <property type="match status" value="1"/>
</dbReference>